<dbReference type="AlphaFoldDB" id="A0A507ARX2"/>
<dbReference type="PANTHER" id="PTHR23024:SF339">
    <property type="entry name" value="ALPHA_BETA HYDROLASE FOLD-3 DOMAIN-CONTAINING PROTEIN"/>
    <property type="match status" value="1"/>
</dbReference>
<dbReference type="InterPro" id="IPR050466">
    <property type="entry name" value="Carboxylest/Gibb_receptor"/>
</dbReference>
<dbReference type="InParanoid" id="A0A507ARX2"/>
<evidence type="ECO:0000259" key="1">
    <source>
        <dbReference type="Pfam" id="PF07859"/>
    </source>
</evidence>
<reference evidence="2 3" key="1">
    <citation type="submission" date="2019-06" db="EMBL/GenBank/DDBJ databases">
        <title>Draft genome sequence of the filamentous fungus Phialemoniopsis curvata isolated from diesel fuel.</title>
        <authorList>
            <person name="Varaljay V.A."/>
            <person name="Lyon W.J."/>
            <person name="Crouch A.L."/>
            <person name="Drake C.E."/>
            <person name="Hollomon J.M."/>
            <person name="Nadeau L.J."/>
            <person name="Nunn H.S."/>
            <person name="Stevenson B.S."/>
            <person name="Bojanowski C.L."/>
            <person name="Crookes-Goodson W.J."/>
        </authorList>
    </citation>
    <scope>NUCLEOTIDE SEQUENCE [LARGE SCALE GENOMIC DNA]</scope>
    <source>
        <strain evidence="2 3">D216</strain>
    </source>
</reference>
<keyword evidence="3" id="KW-1185">Reference proteome</keyword>
<evidence type="ECO:0000313" key="3">
    <source>
        <dbReference type="Proteomes" id="UP000319257"/>
    </source>
</evidence>
<dbReference type="Pfam" id="PF07859">
    <property type="entry name" value="Abhydrolase_3"/>
    <property type="match status" value="1"/>
</dbReference>
<dbReference type="SUPFAM" id="SSF53474">
    <property type="entry name" value="alpha/beta-Hydrolases"/>
    <property type="match status" value="1"/>
</dbReference>
<gene>
    <name evidence="2" type="ORF">E0L32_000919</name>
</gene>
<dbReference type="InterPro" id="IPR029058">
    <property type="entry name" value="AB_hydrolase_fold"/>
</dbReference>
<dbReference type="InterPro" id="IPR013094">
    <property type="entry name" value="AB_hydrolase_3"/>
</dbReference>
<comment type="caution">
    <text evidence="2">The sequence shown here is derived from an EMBL/GenBank/DDBJ whole genome shotgun (WGS) entry which is preliminary data.</text>
</comment>
<accession>A0A507ARX2</accession>
<dbReference type="GeneID" id="41968366"/>
<sequence length="341" mass="37675">MSTVQWPDDSMFQHFSVFEETYKVVDSHEIKAAVLIPKKAKPGIHPVILNFHGGFLVYGGSLFAPFFAPWILKLALENDAVLVSADYRLLPSSNGVADVLEDLEDFWKWTRSSLPAVLESRAPGHTVDYNRLLVTGGSAGGYCATQIAMSHPDEIAAMALVYPFVDPHDPLLFKGPAVGEPSIMRTPVEDLPPKEAVMSWIEDARKTVVSKAGWERGPYAVAAAQDGVFYTKIFDHLGLDRIEHSPLKRLAAGARLPRKLWILHGDDDSVVHIRATHKLLDLIRDKSPDTTVRLDIAAGEDHGFDNFKTSWELHAIGALDFVKHSWICNRDSHRAAPVSGG</sequence>
<dbReference type="Gene3D" id="3.40.50.1820">
    <property type="entry name" value="alpha/beta hydrolase"/>
    <property type="match status" value="1"/>
</dbReference>
<proteinExistence type="predicted"/>
<dbReference type="GO" id="GO:0016787">
    <property type="term" value="F:hydrolase activity"/>
    <property type="evidence" value="ECO:0007669"/>
    <property type="project" value="InterPro"/>
</dbReference>
<dbReference type="STRING" id="1093900.A0A507ARX2"/>
<dbReference type="PANTHER" id="PTHR23024">
    <property type="entry name" value="ARYLACETAMIDE DEACETYLASE"/>
    <property type="match status" value="1"/>
</dbReference>
<dbReference type="OrthoDB" id="19653at2759"/>
<name>A0A507ARX2_9PEZI</name>
<evidence type="ECO:0000313" key="2">
    <source>
        <dbReference type="EMBL" id="TPX12742.1"/>
    </source>
</evidence>
<protein>
    <recommendedName>
        <fullName evidence="1">Alpha/beta hydrolase fold-3 domain-containing protein</fullName>
    </recommendedName>
</protein>
<organism evidence="2 3">
    <name type="scientific">Thyridium curvatum</name>
    <dbReference type="NCBI Taxonomy" id="1093900"/>
    <lineage>
        <taxon>Eukaryota</taxon>
        <taxon>Fungi</taxon>
        <taxon>Dikarya</taxon>
        <taxon>Ascomycota</taxon>
        <taxon>Pezizomycotina</taxon>
        <taxon>Sordariomycetes</taxon>
        <taxon>Sordariomycetidae</taxon>
        <taxon>Thyridiales</taxon>
        <taxon>Thyridiaceae</taxon>
        <taxon>Thyridium</taxon>
    </lineage>
</organism>
<feature type="domain" description="Alpha/beta hydrolase fold-3" evidence="1">
    <location>
        <begin position="48"/>
        <end position="167"/>
    </location>
</feature>
<dbReference type="EMBL" id="SKBQ01000003">
    <property type="protein sequence ID" value="TPX12742.1"/>
    <property type="molecule type" value="Genomic_DNA"/>
</dbReference>
<dbReference type="RefSeq" id="XP_030994453.1">
    <property type="nucleotide sequence ID" value="XM_031144144.1"/>
</dbReference>
<dbReference type="Proteomes" id="UP000319257">
    <property type="component" value="Unassembled WGS sequence"/>
</dbReference>